<reference evidence="1 2" key="1">
    <citation type="journal article" date="2015" name="Stand. Genomic Sci.">
        <title>Genomic Encyclopedia of Bacterial and Archaeal Type Strains, Phase III: the genomes of soil and plant-associated and newly described type strains.</title>
        <authorList>
            <person name="Whitman W.B."/>
            <person name="Woyke T."/>
            <person name="Klenk H.P."/>
            <person name="Zhou Y."/>
            <person name="Lilburn T.G."/>
            <person name="Beck B.J."/>
            <person name="De Vos P."/>
            <person name="Vandamme P."/>
            <person name="Eisen J.A."/>
            <person name="Garrity G."/>
            <person name="Hugenholtz P."/>
            <person name="Kyrpides N.C."/>
        </authorList>
    </citation>
    <scope>NUCLEOTIDE SEQUENCE [LARGE SCALE GENOMIC DNA]</scope>
    <source>
        <strain evidence="1 2">CV2</strain>
    </source>
</reference>
<proteinExistence type="predicted"/>
<dbReference type="SUPFAM" id="SSF49319">
    <property type="entry name" value="Actinoxanthin-like"/>
    <property type="match status" value="1"/>
</dbReference>
<protein>
    <submittedName>
        <fullName evidence="1">Uncharacterized protein</fullName>
    </submittedName>
</protein>
<dbReference type="Gene3D" id="2.60.40.230">
    <property type="entry name" value="Neocarzinostatin-like"/>
    <property type="match status" value="1"/>
</dbReference>
<dbReference type="Proteomes" id="UP000293519">
    <property type="component" value="Unassembled WGS sequence"/>
</dbReference>
<accession>A0A4Q7LNA3</accession>
<comment type="caution">
    <text evidence="1">The sequence shown here is derived from an EMBL/GenBank/DDBJ whole genome shotgun (WGS) entry which is preliminary data.</text>
</comment>
<evidence type="ECO:0000313" key="2">
    <source>
        <dbReference type="Proteomes" id="UP000293519"/>
    </source>
</evidence>
<sequence length="211" mass="22228">MRWGRLVTGVVALVVGALAASVALPILLHEPQGSSGQARVEGYPTTVTATGDDERTRTLSATRENGGPVDLARVSDGDRIIVTGSGYTPNRGLYVAICAVPAQLDGRPGPCLGGVPDQTREDLVEGSVQWAPSNWINDEFAWRIFGARGFDNRAAGEFTAYLLVGPSADDAVDCAAVKCGIYTRNDHTATGDRVQDLYLPVAWDTAPAGAE</sequence>
<name>A0A4Q7LNA3_9MICO</name>
<dbReference type="InterPro" id="IPR027273">
    <property type="entry name" value="Neocarzinostatin-like"/>
</dbReference>
<evidence type="ECO:0000313" key="1">
    <source>
        <dbReference type="EMBL" id="RZS56094.1"/>
    </source>
</evidence>
<dbReference type="AlphaFoldDB" id="A0A4Q7LNA3"/>
<organism evidence="1 2">
    <name type="scientific">Microcella putealis</name>
    <dbReference type="NCBI Taxonomy" id="337005"/>
    <lineage>
        <taxon>Bacteria</taxon>
        <taxon>Bacillati</taxon>
        <taxon>Actinomycetota</taxon>
        <taxon>Actinomycetes</taxon>
        <taxon>Micrococcales</taxon>
        <taxon>Microbacteriaceae</taxon>
        <taxon>Microcella</taxon>
    </lineage>
</organism>
<gene>
    <name evidence="1" type="ORF">EV141_1546</name>
</gene>
<dbReference type="EMBL" id="SGWW01000003">
    <property type="protein sequence ID" value="RZS56094.1"/>
    <property type="molecule type" value="Genomic_DNA"/>
</dbReference>
<keyword evidence="2" id="KW-1185">Reference proteome</keyword>